<keyword evidence="2" id="KW-1185">Reference proteome</keyword>
<dbReference type="AlphaFoldDB" id="A0A177DYR7"/>
<dbReference type="EMBL" id="KV441471">
    <property type="protein sequence ID" value="OAG24854.1"/>
    <property type="molecule type" value="Genomic_DNA"/>
</dbReference>
<evidence type="ECO:0000313" key="2">
    <source>
        <dbReference type="Proteomes" id="UP000077248"/>
    </source>
</evidence>
<reference evidence="1 2" key="1">
    <citation type="submission" date="2016-05" db="EMBL/GenBank/DDBJ databases">
        <title>Comparative analysis of secretome profiles of manganese(II)-oxidizing ascomycete fungi.</title>
        <authorList>
            <consortium name="DOE Joint Genome Institute"/>
            <person name="Zeiner C.A."/>
            <person name="Purvine S.O."/>
            <person name="Zink E.M."/>
            <person name="Wu S."/>
            <person name="Pasa-Tolic L."/>
            <person name="Chaput D.L."/>
            <person name="Haridas S."/>
            <person name="Grigoriev I.V."/>
            <person name="Santelli C.M."/>
            <person name="Hansel C.M."/>
        </authorList>
    </citation>
    <scope>NUCLEOTIDE SEQUENCE [LARGE SCALE GENOMIC DNA]</scope>
    <source>
        <strain evidence="1 2">SRC1lrK2f</strain>
    </source>
</reference>
<dbReference type="Proteomes" id="UP000077248">
    <property type="component" value="Unassembled WGS sequence"/>
</dbReference>
<sequence length="132" mass="14896">MAEYYITMSCICSRRRLVSAVARIISRFAATTDSSILTSHNDGNINFYKHIGAYWSENEWTLLLKRQTKFNVFDLEKVNAKNDSARHFLSMIKFAEGGSNPVAGPESLLTVLEIASVESTRLYHPAEDSIMD</sequence>
<gene>
    <name evidence="1" type="ORF">CC77DRAFT_547111</name>
</gene>
<dbReference type="KEGG" id="aalt:CC77DRAFT_547111"/>
<protein>
    <submittedName>
        <fullName evidence="1">Uncharacterized protein</fullName>
    </submittedName>
</protein>
<organism evidence="1 2">
    <name type="scientific">Alternaria alternata</name>
    <name type="common">Alternaria rot fungus</name>
    <name type="synonym">Torula alternata</name>
    <dbReference type="NCBI Taxonomy" id="5599"/>
    <lineage>
        <taxon>Eukaryota</taxon>
        <taxon>Fungi</taxon>
        <taxon>Dikarya</taxon>
        <taxon>Ascomycota</taxon>
        <taxon>Pezizomycotina</taxon>
        <taxon>Dothideomycetes</taxon>
        <taxon>Pleosporomycetidae</taxon>
        <taxon>Pleosporales</taxon>
        <taxon>Pleosporineae</taxon>
        <taxon>Pleosporaceae</taxon>
        <taxon>Alternaria</taxon>
        <taxon>Alternaria sect. Alternaria</taxon>
        <taxon>Alternaria alternata complex</taxon>
    </lineage>
</organism>
<dbReference type="RefSeq" id="XP_018390275.1">
    <property type="nucleotide sequence ID" value="XM_018532127.1"/>
</dbReference>
<proteinExistence type="predicted"/>
<dbReference type="VEuPathDB" id="FungiDB:CC77DRAFT_547111"/>
<accession>A0A177DYR7</accession>
<name>A0A177DYR7_ALTAL</name>
<dbReference type="GeneID" id="29117721"/>
<evidence type="ECO:0000313" key="1">
    <source>
        <dbReference type="EMBL" id="OAG24854.1"/>
    </source>
</evidence>